<dbReference type="Gene3D" id="3.30.470.20">
    <property type="entry name" value="ATP-grasp fold, B domain"/>
    <property type="match status" value="1"/>
</dbReference>
<evidence type="ECO:0000313" key="1">
    <source>
        <dbReference type="EMBL" id="ABQ69007.1"/>
    </source>
</evidence>
<dbReference type="SUPFAM" id="SSF56059">
    <property type="entry name" value="Glutathione synthetase ATP-binding domain-like"/>
    <property type="match status" value="1"/>
</dbReference>
<reference evidence="1 2" key="1">
    <citation type="journal article" date="2010" name="J. Bacteriol.">
        <title>Genome sequence of the dioxin-mineralizing bacterium Sphingomonas wittichii RW1.</title>
        <authorList>
            <person name="Miller T.R."/>
            <person name="Delcher A.L."/>
            <person name="Salzberg S.L."/>
            <person name="Saunders E."/>
            <person name="Detter J.C."/>
            <person name="Halden R.U."/>
        </authorList>
    </citation>
    <scope>NUCLEOTIDE SEQUENCE [LARGE SCALE GENOMIC DNA]</scope>
    <source>
        <strain evidence="2">DSM 6014 / CCUG 31198 / JCM 15750 / NBRC 105917 / EY 4224 / RW1</strain>
    </source>
</reference>
<dbReference type="EMBL" id="CP000699">
    <property type="protein sequence ID" value="ABQ69007.1"/>
    <property type="molecule type" value="Genomic_DNA"/>
</dbReference>
<name>A0A9J9HCK5_RHIWR</name>
<gene>
    <name evidence="1" type="ordered locus">Swit_2651</name>
</gene>
<evidence type="ECO:0008006" key="3">
    <source>
        <dbReference type="Google" id="ProtNLM"/>
    </source>
</evidence>
<sequence>MRRVIILRLPNGIFRNAGQNWLSIDLTPSREMLEKRGFYVIESTIDRINLLELQADDIVIYSSSDNHEVYEYIKDLFYLIKERCLLVPNYDFIMAYENKGFQEIYRKLHDFGNLAGDYRFDLEDRFRKFPYVLKTITGAGSSGVYLVKSENDLRKIRRSISPIGLIRRFILFMRKLKLDNEQYIAYSYSYKGLYRHAVQEFIPNLECDYKVLIFGGRFFSLKRYVRKGDFRASGSGNFDFSAPTPDHVLDFAASIAAKLDAPQLSLDIADSGDACHLIEYQALNFGPTTLTLSKGYYRREEGGWTWMAGPSDLGEAYAHSLAVYLDKHDIKATA</sequence>
<dbReference type="Proteomes" id="UP000001989">
    <property type="component" value="Chromosome"/>
</dbReference>
<organism evidence="1 2">
    <name type="scientific">Rhizorhabdus wittichii (strain DSM 6014 / CCUG 31198 / JCM 15750 / NBRC 105917 / EY 4224 / RW1)</name>
    <name type="common">Sphingomonas wittichii</name>
    <dbReference type="NCBI Taxonomy" id="392499"/>
    <lineage>
        <taxon>Bacteria</taxon>
        <taxon>Pseudomonadati</taxon>
        <taxon>Pseudomonadota</taxon>
        <taxon>Alphaproteobacteria</taxon>
        <taxon>Sphingomonadales</taxon>
        <taxon>Sphingomonadaceae</taxon>
        <taxon>Rhizorhabdus</taxon>
    </lineage>
</organism>
<accession>A0A9J9HCK5</accession>
<evidence type="ECO:0000313" key="2">
    <source>
        <dbReference type="Proteomes" id="UP000001989"/>
    </source>
</evidence>
<protein>
    <recommendedName>
        <fullName evidence="3">ATP-grasp domain-containing protein</fullName>
    </recommendedName>
</protein>
<dbReference type="AlphaFoldDB" id="A0A9J9HCK5"/>
<keyword evidence="2" id="KW-1185">Reference proteome</keyword>
<dbReference type="KEGG" id="swi:Swit_2651"/>
<proteinExistence type="predicted"/>